<feature type="domain" description="Peptidase M48" evidence="7">
    <location>
        <begin position="133"/>
        <end position="256"/>
    </location>
</feature>
<dbReference type="InterPro" id="IPR051156">
    <property type="entry name" value="Mito/Outer_Membr_Metalloprot"/>
</dbReference>
<evidence type="ECO:0000256" key="2">
    <source>
        <dbReference type="ARBA" id="ARBA00022723"/>
    </source>
</evidence>
<dbReference type="GO" id="GO:0051603">
    <property type="term" value="P:proteolysis involved in protein catabolic process"/>
    <property type="evidence" value="ECO:0007669"/>
    <property type="project" value="TreeGrafter"/>
</dbReference>
<keyword evidence="9" id="KW-1185">Reference proteome</keyword>
<reference evidence="8" key="2">
    <citation type="journal article" date="2023" name="Plants (Basel)">
        <title>Annotation of the Turnera subulata (Passifloraceae) Draft Genome Reveals the S-Locus Evolved after the Divergence of Turneroideae from Passifloroideae in a Stepwise Manner.</title>
        <authorList>
            <person name="Henning P.M."/>
            <person name="Roalson E.H."/>
            <person name="Mir W."/>
            <person name="McCubbin A.G."/>
            <person name="Shore J.S."/>
        </authorList>
    </citation>
    <scope>NUCLEOTIDE SEQUENCE</scope>
    <source>
        <strain evidence="8">F60SS</strain>
    </source>
</reference>
<keyword evidence="3 6" id="KW-0378">Hydrolase</keyword>
<evidence type="ECO:0000313" key="9">
    <source>
        <dbReference type="Proteomes" id="UP001141552"/>
    </source>
</evidence>
<evidence type="ECO:0000256" key="5">
    <source>
        <dbReference type="ARBA" id="ARBA00023049"/>
    </source>
</evidence>
<evidence type="ECO:0000313" key="8">
    <source>
        <dbReference type="EMBL" id="KAJ4834163.1"/>
    </source>
</evidence>
<evidence type="ECO:0000256" key="6">
    <source>
        <dbReference type="RuleBase" id="RU003983"/>
    </source>
</evidence>
<dbReference type="EMBL" id="JAKUCV010004766">
    <property type="protein sequence ID" value="KAJ4834163.1"/>
    <property type="molecule type" value="Genomic_DNA"/>
</dbReference>
<evidence type="ECO:0000259" key="7">
    <source>
        <dbReference type="Pfam" id="PF01435"/>
    </source>
</evidence>
<comment type="cofactor">
    <cofactor evidence="6">
        <name>Zn(2+)</name>
        <dbReference type="ChEBI" id="CHEBI:29105"/>
    </cofactor>
    <text evidence="6">Binds 1 zinc ion per subunit.</text>
</comment>
<dbReference type="PANTHER" id="PTHR22726">
    <property type="entry name" value="METALLOENDOPEPTIDASE OMA1"/>
    <property type="match status" value="1"/>
</dbReference>
<reference evidence="8" key="1">
    <citation type="submission" date="2022-02" db="EMBL/GenBank/DDBJ databases">
        <authorList>
            <person name="Henning P.M."/>
            <person name="McCubbin A.G."/>
            <person name="Shore J.S."/>
        </authorList>
    </citation>
    <scope>NUCLEOTIDE SEQUENCE</scope>
    <source>
        <strain evidence="8">F60SS</strain>
        <tissue evidence="8">Leaves</tissue>
    </source>
</reference>
<evidence type="ECO:0000256" key="1">
    <source>
        <dbReference type="ARBA" id="ARBA00022670"/>
    </source>
</evidence>
<keyword evidence="4 6" id="KW-0862">Zinc</keyword>
<organism evidence="8 9">
    <name type="scientific">Turnera subulata</name>
    <dbReference type="NCBI Taxonomy" id="218843"/>
    <lineage>
        <taxon>Eukaryota</taxon>
        <taxon>Viridiplantae</taxon>
        <taxon>Streptophyta</taxon>
        <taxon>Embryophyta</taxon>
        <taxon>Tracheophyta</taxon>
        <taxon>Spermatophyta</taxon>
        <taxon>Magnoliopsida</taxon>
        <taxon>eudicotyledons</taxon>
        <taxon>Gunneridae</taxon>
        <taxon>Pentapetalae</taxon>
        <taxon>rosids</taxon>
        <taxon>fabids</taxon>
        <taxon>Malpighiales</taxon>
        <taxon>Passifloraceae</taxon>
        <taxon>Turnera</taxon>
    </lineage>
</organism>
<dbReference type="GO" id="GO:0004222">
    <property type="term" value="F:metalloendopeptidase activity"/>
    <property type="evidence" value="ECO:0007669"/>
    <property type="project" value="InterPro"/>
</dbReference>
<dbReference type="PANTHER" id="PTHR22726:SF1">
    <property type="entry name" value="METALLOENDOPEPTIDASE OMA1, MITOCHONDRIAL"/>
    <property type="match status" value="1"/>
</dbReference>
<dbReference type="OrthoDB" id="7464992at2759"/>
<keyword evidence="2" id="KW-0479">Metal-binding</keyword>
<sequence length="287" mass="32344">MSYYRVIKLALDALRNSTHRTVAFKGPPPQAPASVTICEIWTRDDPPEKFSGFSFYGKFPPNLGPQGLAGVVVVYVVWVTCFKSSSTKFLSKGEVYEGNHETVPYTTRKHFVRMTKSMEIDEGEKLFREIKRRGLLCRYSTDAKIAAALAHEVAHVVARHIAEGTKLLCKPLGDYGSLSETMTMLLSPLSRRQVKEADYIGLMLMAAAGYDPRIAPQRFDEFDEVEESTGLYLADLCDDLTSTHPSDKERAQFLSQPHVMGKALTIYEKNTKRMIRSKGRSARRHSR</sequence>
<gene>
    <name evidence="8" type="ORF">Tsubulata_008149</name>
</gene>
<dbReference type="AlphaFoldDB" id="A0A9Q0JA73"/>
<accession>A0A9Q0JA73</accession>
<comment type="caution">
    <text evidence="8">The sequence shown here is derived from an EMBL/GenBank/DDBJ whole genome shotgun (WGS) entry which is preliminary data.</text>
</comment>
<keyword evidence="5 6" id="KW-0482">Metalloprotease</keyword>
<dbReference type="GO" id="GO:0046872">
    <property type="term" value="F:metal ion binding"/>
    <property type="evidence" value="ECO:0007669"/>
    <property type="project" value="UniProtKB-KW"/>
</dbReference>
<dbReference type="Proteomes" id="UP001141552">
    <property type="component" value="Unassembled WGS sequence"/>
</dbReference>
<protein>
    <recommendedName>
        <fullName evidence="7">Peptidase M48 domain-containing protein</fullName>
    </recommendedName>
</protein>
<comment type="similarity">
    <text evidence="6">Belongs to the peptidase M48 family.</text>
</comment>
<proteinExistence type="inferred from homology"/>
<evidence type="ECO:0000256" key="4">
    <source>
        <dbReference type="ARBA" id="ARBA00022833"/>
    </source>
</evidence>
<dbReference type="InterPro" id="IPR001915">
    <property type="entry name" value="Peptidase_M48"/>
</dbReference>
<keyword evidence="1 6" id="KW-0645">Protease</keyword>
<evidence type="ECO:0000256" key="3">
    <source>
        <dbReference type="ARBA" id="ARBA00022801"/>
    </source>
</evidence>
<dbReference type="Pfam" id="PF01435">
    <property type="entry name" value="Peptidase_M48"/>
    <property type="match status" value="1"/>
</dbReference>
<name>A0A9Q0JA73_9ROSI</name>
<dbReference type="GO" id="GO:0016020">
    <property type="term" value="C:membrane"/>
    <property type="evidence" value="ECO:0007669"/>
    <property type="project" value="TreeGrafter"/>
</dbReference>